<dbReference type="InterPro" id="IPR050189">
    <property type="entry name" value="MFS_Efflux_Transporters"/>
</dbReference>
<dbReference type="Pfam" id="PF07690">
    <property type="entry name" value="MFS_1"/>
    <property type="match status" value="1"/>
</dbReference>
<keyword evidence="8" id="KW-0614">Plasmid</keyword>
<accession>R4X1J9</accession>
<evidence type="ECO:0000256" key="2">
    <source>
        <dbReference type="ARBA" id="ARBA00022475"/>
    </source>
</evidence>
<reference evidence="8 9" key="2">
    <citation type="journal article" date="2018" name="Int. J. Syst. Evol. Microbiol.">
        <title>Burkholderia insecticola sp. nov., a gut symbiotic bacterium of the bean bug Riptortus pedestris.</title>
        <authorList>
            <person name="Takeshita K."/>
            <person name="Tamaki H."/>
            <person name="Ohbayashi T."/>
            <person name="Meng X.-Y."/>
            <person name="Sone T."/>
            <person name="Mitani Y."/>
            <person name="Peeters C."/>
            <person name="Kikuchi Y."/>
            <person name="Vandamme P."/>
        </authorList>
    </citation>
    <scope>NUCLEOTIDE SEQUENCE [LARGE SCALE GENOMIC DNA]</scope>
    <source>
        <strain evidence="8">RPE64</strain>
        <plasmid evidence="8 9">p2</plasmid>
    </source>
</reference>
<dbReference type="Gene3D" id="1.20.1250.20">
    <property type="entry name" value="MFS general substrate transporter like domains"/>
    <property type="match status" value="1"/>
</dbReference>
<keyword evidence="2" id="KW-1003">Cell membrane</keyword>
<feature type="transmembrane region" description="Helical" evidence="6">
    <location>
        <begin position="21"/>
        <end position="46"/>
    </location>
</feature>
<evidence type="ECO:0000259" key="7">
    <source>
        <dbReference type="PROSITE" id="PS50850"/>
    </source>
</evidence>
<dbReference type="KEGG" id="buo:BRPE64_ECDS00720"/>
<feature type="transmembrane region" description="Helical" evidence="6">
    <location>
        <begin position="306"/>
        <end position="330"/>
    </location>
</feature>
<evidence type="ECO:0000256" key="1">
    <source>
        <dbReference type="ARBA" id="ARBA00004651"/>
    </source>
</evidence>
<dbReference type="InterPro" id="IPR020846">
    <property type="entry name" value="MFS_dom"/>
</dbReference>
<feature type="transmembrane region" description="Helical" evidence="6">
    <location>
        <begin position="147"/>
        <end position="166"/>
    </location>
</feature>
<feature type="transmembrane region" description="Helical" evidence="6">
    <location>
        <begin position="254"/>
        <end position="276"/>
    </location>
</feature>
<feature type="transmembrane region" description="Helical" evidence="6">
    <location>
        <begin position="218"/>
        <end position="242"/>
    </location>
</feature>
<feature type="transmembrane region" description="Helical" evidence="6">
    <location>
        <begin position="283"/>
        <end position="300"/>
    </location>
</feature>
<keyword evidence="4 6" id="KW-1133">Transmembrane helix</keyword>
<name>R4X1J9_9BURK</name>
<gene>
    <name evidence="8" type="ORF">BRPE64_ECDS00720</name>
</gene>
<evidence type="ECO:0000256" key="4">
    <source>
        <dbReference type="ARBA" id="ARBA00022989"/>
    </source>
</evidence>
<evidence type="ECO:0000313" key="9">
    <source>
        <dbReference type="Proteomes" id="UP000013966"/>
    </source>
</evidence>
<geneLocation type="plasmid" evidence="8 9">
    <name>p2</name>
</geneLocation>
<dbReference type="RefSeq" id="WP_016355579.1">
    <property type="nucleotide sequence ID" value="NC_021295.1"/>
</dbReference>
<feature type="transmembrane region" description="Helical" evidence="6">
    <location>
        <begin position="172"/>
        <end position="197"/>
    </location>
</feature>
<dbReference type="PATRIC" id="fig|758793.3.peg.6414"/>
<dbReference type="GO" id="GO:0022857">
    <property type="term" value="F:transmembrane transporter activity"/>
    <property type="evidence" value="ECO:0007669"/>
    <property type="project" value="InterPro"/>
</dbReference>
<feature type="domain" description="Major facilitator superfamily (MFS) profile" evidence="7">
    <location>
        <begin position="20"/>
        <end position="394"/>
    </location>
</feature>
<dbReference type="EMBL" id="AP013062">
    <property type="protein sequence ID" value="BAN28230.1"/>
    <property type="molecule type" value="Genomic_DNA"/>
</dbReference>
<dbReference type="AlphaFoldDB" id="R4X1J9"/>
<proteinExistence type="predicted"/>
<feature type="transmembrane region" description="Helical" evidence="6">
    <location>
        <begin position="111"/>
        <end position="135"/>
    </location>
</feature>
<evidence type="ECO:0000256" key="5">
    <source>
        <dbReference type="ARBA" id="ARBA00023136"/>
    </source>
</evidence>
<keyword evidence="5 6" id="KW-0472">Membrane</keyword>
<feature type="transmembrane region" description="Helical" evidence="6">
    <location>
        <begin position="373"/>
        <end position="392"/>
    </location>
</feature>
<comment type="subcellular location">
    <subcellularLocation>
        <location evidence="1">Cell membrane</location>
        <topology evidence="1">Multi-pass membrane protein</topology>
    </subcellularLocation>
</comment>
<dbReference type="PROSITE" id="PS50850">
    <property type="entry name" value="MFS"/>
    <property type="match status" value="1"/>
</dbReference>
<dbReference type="Proteomes" id="UP000013966">
    <property type="component" value="Plasmid p2"/>
</dbReference>
<evidence type="ECO:0000256" key="3">
    <source>
        <dbReference type="ARBA" id="ARBA00022692"/>
    </source>
</evidence>
<keyword evidence="3 6" id="KW-0812">Transmembrane</keyword>
<feature type="transmembrane region" description="Helical" evidence="6">
    <location>
        <begin position="85"/>
        <end position="105"/>
    </location>
</feature>
<sequence length="400" mass="41516">MSASATYQDPKTLPKSSWLGVMAIALGAFALVVMEFLPVGLLPGVIKGFSISEGTAGLMVTSTAALGFIAAPVTALSVGRLDRRIVLLVLTGIVVASGVVSAAAPTYPVLVAARIILGIGVGGFWSISITAAARLVSKDEVHKASSLVFSGISVASVVGVPLGSYISSHYDWRVAFVVATALAAGVFLLQLFTLPKIEMEQGAKLRDFVGLLKSRRIVVIYLAIIFMVAGHFSGYTFVAPYLRQLSGFDSNAVSGLLLAFGILAVAGNFLGGALAGRNLHATVYGNVILFLASLIGVAAFPQHITIVIVSLLAWAVSWGMAPVGTQLWLFSATQHAPEAAQSLNTSVFQLSITVGSLIGGVVVDHLNLRASTWTGAAILILAAIMVTIAGRLDSVKAEAR</sequence>
<evidence type="ECO:0000313" key="8">
    <source>
        <dbReference type="EMBL" id="BAN28230.1"/>
    </source>
</evidence>
<dbReference type="GO" id="GO:0005886">
    <property type="term" value="C:plasma membrane"/>
    <property type="evidence" value="ECO:0007669"/>
    <property type="project" value="UniProtKB-SubCell"/>
</dbReference>
<protein>
    <submittedName>
        <fullName evidence="8">Major facilitator superfamily MFS_1</fullName>
    </submittedName>
</protein>
<keyword evidence="9" id="KW-1185">Reference proteome</keyword>
<dbReference type="InterPro" id="IPR011701">
    <property type="entry name" value="MFS"/>
</dbReference>
<feature type="transmembrane region" description="Helical" evidence="6">
    <location>
        <begin position="342"/>
        <end position="361"/>
    </location>
</feature>
<reference evidence="8 9" key="1">
    <citation type="journal article" date="2013" name="Genome Announc.">
        <title>Complete Genome Sequence of Burkholderia sp. Strain RPE64, Bacterial Symbiont of the Bean Bug Riptortus pedestris.</title>
        <authorList>
            <person name="Shibata T.F."/>
            <person name="Maeda T."/>
            <person name="Nikoh N."/>
            <person name="Yamaguchi K."/>
            <person name="Oshima K."/>
            <person name="Hattori M."/>
            <person name="Nishiyama T."/>
            <person name="Hasebe M."/>
            <person name="Fukatsu T."/>
            <person name="Kikuchi Y."/>
            <person name="Shigenobu S."/>
        </authorList>
    </citation>
    <scope>NUCLEOTIDE SEQUENCE [LARGE SCALE GENOMIC DNA]</scope>
    <source>
        <plasmid evidence="8 9">p2</plasmid>
    </source>
</reference>
<evidence type="ECO:0000256" key="6">
    <source>
        <dbReference type="SAM" id="Phobius"/>
    </source>
</evidence>
<dbReference type="HOGENOM" id="CLU_001265_61_1_4"/>
<dbReference type="PANTHER" id="PTHR43124">
    <property type="entry name" value="PURINE EFFLUX PUMP PBUE"/>
    <property type="match status" value="1"/>
</dbReference>
<dbReference type="PANTHER" id="PTHR43124:SF3">
    <property type="entry name" value="CHLORAMPHENICOL EFFLUX PUMP RV0191"/>
    <property type="match status" value="1"/>
</dbReference>
<dbReference type="CDD" id="cd17324">
    <property type="entry name" value="MFS_NepI_like"/>
    <property type="match status" value="1"/>
</dbReference>
<organism evidence="8 9">
    <name type="scientific">Caballeronia insecticola</name>
    <dbReference type="NCBI Taxonomy" id="758793"/>
    <lineage>
        <taxon>Bacteria</taxon>
        <taxon>Pseudomonadati</taxon>
        <taxon>Pseudomonadota</taxon>
        <taxon>Betaproteobacteria</taxon>
        <taxon>Burkholderiales</taxon>
        <taxon>Burkholderiaceae</taxon>
        <taxon>Caballeronia</taxon>
    </lineage>
</organism>
<feature type="transmembrane region" description="Helical" evidence="6">
    <location>
        <begin position="58"/>
        <end position="78"/>
    </location>
</feature>
<dbReference type="InterPro" id="IPR036259">
    <property type="entry name" value="MFS_trans_sf"/>
</dbReference>
<dbReference type="SUPFAM" id="SSF103473">
    <property type="entry name" value="MFS general substrate transporter"/>
    <property type="match status" value="1"/>
</dbReference>